<evidence type="ECO:0000313" key="6">
    <source>
        <dbReference type="EMBL" id="EKC27518.1"/>
    </source>
</evidence>
<dbReference type="InParanoid" id="K1Q0U1"/>
<evidence type="ECO:0000256" key="5">
    <source>
        <dbReference type="SAM" id="MobiDB-lite"/>
    </source>
</evidence>
<name>K1Q0U1_MAGGI</name>
<keyword evidence="4" id="KW-0539">Nucleus</keyword>
<protein>
    <recommendedName>
        <fullName evidence="3">Nucleolar protein 16</fullName>
    </recommendedName>
</protein>
<feature type="compositionally biased region" description="Basic and acidic residues" evidence="5">
    <location>
        <begin position="68"/>
        <end position="97"/>
    </location>
</feature>
<gene>
    <name evidence="6" type="ORF">CGI_10008824</name>
</gene>
<dbReference type="GO" id="GO:0042273">
    <property type="term" value="P:ribosomal large subunit biogenesis"/>
    <property type="evidence" value="ECO:0007669"/>
    <property type="project" value="TreeGrafter"/>
</dbReference>
<dbReference type="PANTHER" id="PTHR13243:SF1">
    <property type="entry name" value="NUCLEOLAR PROTEIN 16"/>
    <property type="match status" value="1"/>
</dbReference>
<dbReference type="Pfam" id="PF09420">
    <property type="entry name" value="Nop16"/>
    <property type="match status" value="1"/>
</dbReference>
<comment type="similarity">
    <text evidence="2">Belongs to the NOP16 family.</text>
</comment>
<feature type="region of interest" description="Disordered" evidence="5">
    <location>
        <begin position="58"/>
        <end position="101"/>
    </location>
</feature>
<evidence type="ECO:0000256" key="2">
    <source>
        <dbReference type="ARBA" id="ARBA00008479"/>
    </source>
</evidence>
<dbReference type="PANTHER" id="PTHR13243">
    <property type="entry name" value="HSPC111 PROTEIN-RELATED"/>
    <property type="match status" value="1"/>
</dbReference>
<reference evidence="6" key="1">
    <citation type="journal article" date="2012" name="Nature">
        <title>The oyster genome reveals stress adaptation and complexity of shell formation.</title>
        <authorList>
            <person name="Zhang G."/>
            <person name="Fang X."/>
            <person name="Guo X."/>
            <person name="Li L."/>
            <person name="Luo R."/>
            <person name="Xu F."/>
            <person name="Yang P."/>
            <person name="Zhang L."/>
            <person name="Wang X."/>
            <person name="Qi H."/>
            <person name="Xiong Z."/>
            <person name="Que H."/>
            <person name="Xie Y."/>
            <person name="Holland P.W."/>
            <person name="Paps J."/>
            <person name="Zhu Y."/>
            <person name="Wu F."/>
            <person name="Chen Y."/>
            <person name="Wang J."/>
            <person name="Peng C."/>
            <person name="Meng J."/>
            <person name="Yang L."/>
            <person name="Liu J."/>
            <person name="Wen B."/>
            <person name="Zhang N."/>
            <person name="Huang Z."/>
            <person name="Zhu Q."/>
            <person name="Feng Y."/>
            <person name="Mount A."/>
            <person name="Hedgecock D."/>
            <person name="Xu Z."/>
            <person name="Liu Y."/>
            <person name="Domazet-Loso T."/>
            <person name="Du Y."/>
            <person name="Sun X."/>
            <person name="Zhang S."/>
            <person name="Liu B."/>
            <person name="Cheng P."/>
            <person name="Jiang X."/>
            <person name="Li J."/>
            <person name="Fan D."/>
            <person name="Wang W."/>
            <person name="Fu W."/>
            <person name="Wang T."/>
            <person name="Wang B."/>
            <person name="Zhang J."/>
            <person name="Peng Z."/>
            <person name="Li Y."/>
            <person name="Li N."/>
            <person name="Wang J."/>
            <person name="Chen M."/>
            <person name="He Y."/>
            <person name="Tan F."/>
            <person name="Song X."/>
            <person name="Zheng Q."/>
            <person name="Huang R."/>
            <person name="Yang H."/>
            <person name="Du X."/>
            <person name="Chen L."/>
            <person name="Yang M."/>
            <person name="Gaffney P.M."/>
            <person name="Wang S."/>
            <person name="Luo L."/>
            <person name="She Z."/>
            <person name="Ming Y."/>
            <person name="Huang W."/>
            <person name="Zhang S."/>
            <person name="Huang B."/>
            <person name="Zhang Y."/>
            <person name="Qu T."/>
            <person name="Ni P."/>
            <person name="Miao G."/>
            <person name="Wang J."/>
            <person name="Wang Q."/>
            <person name="Steinberg C.E."/>
            <person name="Wang H."/>
            <person name="Li N."/>
            <person name="Qian L."/>
            <person name="Zhang G."/>
            <person name="Li Y."/>
            <person name="Yang H."/>
            <person name="Liu X."/>
            <person name="Wang J."/>
            <person name="Yin Y."/>
            <person name="Wang J."/>
        </authorList>
    </citation>
    <scope>NUCLEOTIDE SEQUENCE [LARGE SCALE GENOMIC DNA]</scope>
    <source>
        <strain evidence="6">05x7-T-G4-1.051#20</strain>
    </source>
</reference>
<dbReference type="InterPro" id="IPR019002">
    <property type="entry name" value="Ribosome_biogenesis_Nop16"/>
</dbReference>
<comment type="subcellular location">
    <subcellularLocation>
        <location evidence="1">Nucleus</location>
        <location evidence="1">Nucleolus</location>
    </subcellularLocation>
</comment>
<sequence length="215" mass="25107">MGRVRKKRKGAKYNYDKNRRKEWKKAKKLPTIGCTQIKEAWDPKKSVKKNLEEMGISADPNQTFKIPKTKDIFISEDSKTDEEEKTRKRQPKEHEKSGYWNGENGGWVGGRLPKGYPYCTDNSSYSFQDNLEMEASIPQEKTLKLSSEEVKYCIYMLEKYGEDYKEDNSVILLQSRPLNSFSDETFEEESDTWYWYSFKSAQVCARVLGSNPAEI</sequence>
<proteinExistence type="inferred from homology"/>
<dbReference type="EMBL" id="JH817244">
    <property type="protein sequence ID" value="EKC27518.1"/>
    <property type="molecule type" value="Genomic_DNA"/>
</dbReference>
<evidence type="ECO:0000256" key="3">
    <source>
        <dbReference type="ARBA" id="ARBA00015522"/>
    </source>
</evidence>
<dbReference type="GO" id="GO:0005730">
    <property type="term" value="C:nucleolus"/>
    <property type="evidence" value="ECO:0007669"/>
    <property type="project" value="UniProtKB-SubCell"/>
</dbReference>
<dbReference type="AlphaFoldDB" id="K1Q0U1"/>
<dbReference type="HOGENOM" id="CLU_1284400_0_0_1"/>
<accession>K1Q0U1</accession>
<organism evidence="6">
    <name type="scientific">Magallana gigas</name>
    <name type="common">Pacific oyster</name>
    <name type="synonym">Crassostrea gigas</name>
    <dbReference type="NCBI Taxonomy" id="29159"/>
    <lineage>
        <taxon>Eukaryota</taxon>
        <taxon>Metazoa</taxon>
        <taxon>Spiralia</taxon>
        <taxon>Lophotrochozoa</taxon>
        <taxon>Mollusca</taxon>
        <taxon>Bivalvia</taxon>
        <taxon>Autobranchia</taxon>
        <taxon>Pteriomorphia</taxon>
        <taxon>Ostreida</taxon>
        <taxon>Ostreoidea</taxon>
        <taxon>Ostreidae</taxon>
        <taxon>Magallana</taxon>
    </lineage>
</organism>
<evidence type="ECO:0000256" key="1">
    <source>
        <dbReference type="ARBA" id="ARBA00004604"/>
    </source>
</evidence>
<evidence type="ECO:0000256" key="4">
    <source>
        <dbReference type="ARBA" id="ARBA00023242"/>
    </source>
</evidence>